<feature type="transmembrane region" description="Helical" evidence="2">
    <location>
        <begin position="144"/>
        <end position="163"/>
    </location>
</feature>
<evidence type="ECO:0008006" key="5">
    <source>
        <dbReference type="Google" id="ProtNLM"/>
    </source>
</evidence>
<dbReference type="InterPro" id="IPR038728">
    <property type="entry name" value="YkvI-like"/>
</dbReference>
<comment type="caution">
    <text evidence="3">The sequence shown here is derived from an EMBL/GenBank/DDBJ whole genome shotgun (WGS) entry which is preliminary data.</text>
</comment>
<keyword evidence="2" id="KW-0472">Membrane</keyword>
<evidence type="ECO:0000256" key="1">
    <source>
        <dbReference type="SAM" id="Coils"/>
    </source>
</evidence>
<evidence type="ECO:0000313" key="3">
    <source>
        <dbReference type="EMBL" id="MFO3667233.1"/>
    </source>
</evidence>
<feature type="transmembrane region" description="Helical" evidence="2">
    <location>
        <begin position="40"/>
        <end position="65"/>
    </location>
</feature>
<feature type="transmembrane region" description="Helical" evidence="2">
    <location>
        <begin position="323"/>
        <end position="344"/>
    </location>
</feature>
<proteinExistence type="predicted"/>
<accession>A0ABW9MD41</accession>
<gene>
    <name evidence="3" type="ORF">ACCQ42_05550</name>
</gene>
<dbReference type="RefSeq" id="WP_234025813.1">
    <property type="nucleotide sequence ID" value="NZ_JBGMEF010000019.1"/>
</dbReference>
<dbReference type="PANTHER" id="PTHR37814:SF1">
    <property type="entry name" value="MEMBRANE PROTEIN"/>
    <property type="match status" value="1"/>
</dbReference>
<keyword evidence="4" id="KW-1185">Reference proteome</keyword>
<feature type="transmembrane region" description="Helical" evidence="2">
    <location>
        <begin position="111"/>
        <end position="132"/>
    </location>
</feature>
<dbReference type="Proteomes" id="UP001637994">
    <property type="component" value="Unassembled WGS sequence"/>
</dbReference>
<organism evidence="3 4">
    <name type="scientific">Anaerococcus kampingae</name>
    <dbReference type="NCBI Taxonomy" id="3115614"/>
    <lineage>
        <taxon>Bacteria</taxon>
        <taxon>Bacillati</taxon>
        <taxon>Bacillota</taxon>
        <taxon>Tissierellia</taxon>
        <taxon>Tissierellales</taxon>
        <taxon>Peptoniphilaceae</taxon>
        <taxon>Anaerococcus</taxon>
    </lineage>
</organism>
<sequence>MNKKTITIMLAYVGVLTGAGLASGQELMQYFVSLGISGMVGISIVAVLHMLIGGVLLILGSHYLATDHSDVFSKITNQVISKFMDFSLIFTCFVIGFVMIAGAGSNLNQAFGVNINVGRVICALMIVIIGMMDFDKVSKIIGSFTPFIVVLSLIGGIYTFTTADINWQELDNFARTLPSNFNSLSLTVLNYFGMCLMTAVSMGFVLGGDELASEDAGRGGLLGGAIAGIMGIIIAFTLFIRIEDVYSLDIPMLEIIKEINPYLGIFMALIIFGMIFNTGISLFYALARRFSKGEEKRFRLMLIGLTLVGFILSFAGFKKLVSIFYPIIGYVGIFMIGLLVYAYFKERQEIKKESLKRVGIKHYMRKKLDEDVEFTENDEFRLKKLINSSHIDNKEILEKAEETVQEEIDAENEDYDIEDAKEEISDLKEEISKLKEEIDLLKEGK</sequence>
<protein>
    <recommendedName>
        <fullName evidence="5">Membrane protein YkvI</fullName>
    </recommendedName>
</protein>
<reference evidence="3 4" key="1">
    <citation type="journal article" date="2025" name="Anaerobe">
        <title>Description of Anaerococcus kampingiae sp. nov., Anaerococcus groningensis sp. nov., Anaerococcus martiniensis sp. nov., and Anaerococcus cruorum sp. nov., isolated from human clinical specimens.</title>
        <authorList>
            <person name="Boiten K.E."/>
            <person name="Meijer J."/>
            <person name="van Wezel E.M."/>
            <person name="Veloo A.C.M."/>
        </authorList>
    </citation>
    <scope>NUCLEOTIDE SEQUENCE [LARGE SCALE GENOMIC DNA]</scope>
    <source>
        <strain evidence="3 4">ENR0874</strain>
    </source>
</reference>
<evidence type="ECO:0000256" key="2">
    <source>
        <dbReference type="SAM" id="Phobius"/>
    </source>
</evidence>
<feature type="transmembrane region" description="Helical" evidence="2">
    <location>
        <begin position="219"/>
        <end position="242"/>
    </location>
</feature>
<feature type="transmembrane region" description="Helical" evidence="2">
    <location>
        <begin position="298"/>
        <end position="317"/>
    </location>
</feature>
<keyword evidence="2" id="KW-1133">Transmembrane helix</keyword>
<feature type="transmembrane region" description="Helical" evidence="2">
    <location>
        <begin position="86"/>
        <end position="105"/>
    </location>
</feature>
<evidence type="ECO:0000313" key="4">
    <source>
        <dbReference type="Proteomes" id="UP001637994"/>
    </source>
</evidence>
<dbReference type="EMBL" id="JBGMEF010000019">
    <property type="protein sequence ID" value="MFO3667233.1"/>
    <property type="molecule type" value="Genomic_DNA"/>
</dbReference>
<feature type="transmembrane region" description="Helical" evidence="2">
    <location>
        <begin position="262"/>
        <end position="286"/>
    </location>
</feature>
<keyword evidence="2" id="KW-0812">Transmembrane</keyword>
<keyword evidence="1" id="KW-0175">Coiled coil</keyword>
<name>A0ABW9MD41_9FIRM</name>
<feature type="coiled-coil region" evidence="1">
    <location>
        <begin position="393"/>
        <end position="444"/>
    </location>
</feature>
<dbReference type="PANTHER" id="PTHR37814">
    <property type="entry name" value="CONSERVED MEMBRANE PROTEIN"/>
    <property type="match status" value="1"/>
</dbReference>
<feature type="transmembrane region" description="Helical" evidence="2">
    <location>
        <begin position="183"/>
        <end position="207"/>
    </location>
</feature>